<dbReference type="Gene3D" id="1.25.10.10">
    <property type="entry name" value="Leucine-rich Repeat Variant"/>
    <property type="match status" value="1"/>
</dbReference>
<dbReference type="InterPro" id="IPR011989">
    <property type="entry name" value="ARM-like"/>
</dbReference>
<protein>
    <recommendedName>
        <fullName evidence="3">HEAT repeat protein</fullName>
    </recommendedName>
</protein>
<reference evidence="1 2" key="1">
    <citation type="submission" date="2019-02" db="EMBL/GenBank/DDBJ databases">
        <title>Deep-cultivation of Planctomycetes and their phenomic and genomic characterization uncovers novel biology.</title>
        <authorList>
            <person name="Wiegand S."/>
            <person name="Jogler M."/>
            <person name="Boedeker C."/>
            <person name="Pinto D."/>
            <person name="Vollmers J."/>
            <person name="Rivas-Marin E."/>
            <person name="Kohn T."/>
            <person name="Peeters S.H."/>
            <person name="Heuer A."/>
            <person name="Rast P."/>
            <person name="Oberbeckmann S."/>
            <person name="Bunk B."/>
            <person name="Jeske O."/>
            <person name="Meyerdierks A."/>
            <person name="Storesund J.E."/>
            <person name="Kallscheuer N."/>
            <person name="Luecker S."/>
            <person name="Lage O.M."/>
            <person name="Pohl T."/>
            <person name="Merkel B.J."/>
            <person name="Hornburger P."/>
            <person name="Mueller R.-W."/>
            <person name="Bruemmer F."/>
            <person name="Labrenz M."/>
            <person name="Spormann A.M."/>
            <person name="Op Den Camp H."/>
            <person name="Overmann J."/>
            <person name="Amann R."/>
            <person name="Jetten M.S.M."/>
            <person name="Mascher T."/>
            <person name="Medema M.H."/>
            <person name="Devos D.P."/>
            <person name="Kaster A.-K."/>
            <person name="Ovreas L."/>
            <person name="Rohde M."/>
            <person name="Galperin M.Y."/>
            <person name="Jogler C."/>
        </authorList>
    </citation>
    <scope>NUCLEOTIDE SEQUENCE [LARGE SCALE GENOMIC DNA]</scope>
    <source>
        <strain evidence="1 2">Poly59</strain>
    </source>
</reference>
<evidence type="ECO:0000313" key="1">
    <source>
        <dbReference type="EMBL" id="TWU58147.1"/>
    </source>
</evidence>
<comment type="caution">
    <text evidence="1">The sequence shown here is derived from an EMBL/GenBank/DDBJ whole genome shotgun (WGS) entry which is preliminary data.</text>
</comment>
<evidence type="ECO:0000313" key="2">
    <source>
        <dbReference type="Proteomes" id="UP000317977"/>
    </source>
</evidence>
<dbReference type="OrthoDB" id="292518at2"/>
<sequence length="514" mass="56805">MFEESLDQLLGDQADPVAAGWRLRELAESAIDHGPTLLAELAANAEIIGKSDAAIVGGILRVLHTVMLQAGQETIASLNIDEIEVIEKTLPVGTPNRYLLLHLLATIRSQLSLARLMGMLQLSPPEKWIEAAQVLSPLMQNDDWPTDAIYPELLGAIQHPSLASPILDLTNYLFRKQRVAVHPATDRIETLNLLLGEISGRLARFEEDPHTFGDDVDTVQNRLGEAVALAVSLCDTVGMLGQESSIGKLHQALDLKHRRVQCEAAGALARLGDSDGKARLIELTKDPTARLRAIHYADELGLGNRVEEQYRSDTSTAESELSLWLSQPQQMGVPPTSVEVVDTKRMLWPSFTDPVDIHLVRFEYNFGERIYSNVGMTGPVTFAMSADVADFAMADIYAIYAGWHAEHPEIFTVAAEHLNEVQIRFMNAFQKHLEQTGYESLKPALLGFFLEEKAGVFMAMRDNKPCAVVTDGLETIDYPVGGRLRPITPGDLFNLYKGRKMLRTFNPTSVDETS</sequence>
<dbReference type="AlphaFoldDB" id="A0A5C6FC15"/>
<gene>
    <name evidence="1" type="ORF">Poly59_10560</name>
</gene>
<proteinExistence type="predicted"/>
<dbReference type="EMBL" id="SJPX01000001">
    <property type="protein sequence ID" value="TWU58147.1"/>
    <property type="molecule type" value="Genomic_DNA"/>
</dbReference>
<organism evidence="1 2">
    <name type="scientific">Rubripirellula reticaptiva</name>
    <dbReference type="NCBI Taxonomy" id="2528013"/>
    <lineage>
        <taxon>Bacteria</taxon>
        <taxon>Pseudomonadati</taxon>
        <taxon>Planctomycetota</taxon>
        <taxon>Planctomycetia</taxon>
        <taxon>Pirellulales</taxon>
        <taxon>Pirellulaceae</taxon>
        <taxon>Rubripirellula</taxon>
    </lineage>
</organism>
<accession>A0A5C6FC15</accession>
<dbReference type="RefSeq" id="WP_146532928.1">
    <property type="nucleotide sequence ID" value="NZ_SJPX01000001.1"/>
</dbReference>
<dbReference type="InterPro" id="IPR016024">
    <property type="entry name" value="ARM-type_fold"/>
</dbReference>
<dbReference type="Proteomes" id="UP000317977">
    <property type="component" value="Unassembled WGS sequence"/>
</dbReference>
<dbReference type="SUPFAM" id="SSF48371">
    <property type="entry name" value="ARM repeat"/>
    <property type="match status" value="1"/>
</dbReference>
<keyword evidence="2" id="KW-1185">Reference proteome</keyword>
<name>A0A5C6FC15_9BACT</name>
<evidence type="ECO:0008006" key="3">
    <source>
        <dbReference type="Google" id="ProtNLM"/>
    </source>
</evidence>